<gene>
    <name evidence="3" type="ORF">SAMN05421680_10591</name>
    <name evidence="2" type="ORF">Xmau_00169</name>
</gene>
<protein>
    <submittedName>
        <fullName evidence="3">Uncharacterized protein</fullName>
    </submittedName>
</protein>
<dbReference type="EMBL" id="NITY01000001">
    <property type="protein sequence ID" value="PHM45781.1"/>
    <property type="molecule type" value="Genomic_DNA"/>
</dbReference>
<keyword evidence="1" id="KW-0732">Signal</keyword>
<organism evidence="3 4">
    <name type="scientific">Xenorhabdus mauleonii</name>
    <dbReference type="NCBI Taxonomy" id="351675"/>
    <lineage>
        <taxon>Bacteria</taxon>
        <taxon>Pseudomonadati</taxon>
        <taxon>Pseudomonadota</taxon>
        <taxon>Gammaproteobacteria</taxon>
        <taxon>Enterobacterales</taxon>
        <taxon>Morganellaceae</taxon>
        <taxon>Xenorhabdus</taxon>
    </lineage>
</organism>
<dbReference type="Proteomes" id="UP000224607">
    <property type="component" value="Unassembled WGS sequence"/>
</dbReference>
<dbReference type="Proteomes" id="UP000198919">
    <property type="component" value="Unassembled WGS sequence"/>
</dbReference>
<dbReference type="AlphaFoldDB" id="A0A1I3N4W4"/>
<sequence>MKRLCCYASLLMSIFIFVIPNTGLAKSSKQIDPYPNPRCRIQAENLCRPYIDKSWLYDRCMKIEYARCMGTGK</sequence>
<keyword evidence="5" id="KW-1185">Reference proteome</keyword>
<reference evidence="4" key="1">
    <citation type="submission" date="2016-10" db="EMBL/GenBank/DDBJ databases">
        <authorList>
            <person name="Varghese N."/>
            <person name="Submissions S."/>
        </authorList>
    </citation>
    <scope>NUCLEOTIDE SEQUENCE [LARGE SCALE GENOMIC DNA]</scope>
    <source>
        <strain evidence="4">DSM 17908</strain>
    </source>
</reference>
<name>A0A1I3N4W4_9GAMM</name>
<accession>A0A1I3N4W4</accession>
<evidence type="ECO:0000313" key="2">
    <source>
        <dbReference type="EMBL" id="PHM45781.1"/>
    </source>
</evidence>
<dbReference type="EMBL" id="FORG01000005">
    <property type="protein sequence ID" value="SFJ04281.1"/>
    <property type="molecule type" value="Genomic_DNA"/>
</dbReference>
<evidence type="ECO:0000313" key="5">
    <source>
        <dbReference type="Proteomes" id="UP000224607"/>
    </source>
</evidence>
<feature type="signal peptide" evidence="1">
    <location>
        <begin position="1"/>
        <end position="25"/>
    </location>
</feature>
<reference evidence="2 5" key="3">
    <citation type="journal article" date="2017" name="Nat. Microbiol.">
        <title>Natural product diversity associated with the nematode symbionts Photorhabdus and Xenorhabdus.</title>
        <authorList>
            <person name="Tobias N.J."/>
            <person name="Wolff H."/>
            <person name="Djahanschiri B."/>
            <person name="Grundmann F."/>
            <person name="Kronenwerth M."/>
            <person name="Shi Y.M."/>
            <person name="Simonyi S."/>
            <person name="Grun P."/>
            <person name="Shapiro-Ilan D."/>
            <person name="Pidot S.J."/>
            <person name="Stinear T.P."/>
            <person name="Ebersberger I."/>
            <person name="Bode H.B."/>
        </authorList>
    </citation>
    <scope>NUCLEOTIDE SEQUENCE [LARGE SCALE GENOMIC DNA]</scope>
    <source>
        <strain evidence="2 5">DSM 17908</strain>
    </source>
</reference>
<proteinExistence type="predicted"/>
<evidence type="ECO:0000313" key="3">
    <source>
        <dbReference type="EMBL" id="SFJ04281.1"/>
    </source>
</evidence>
<evidence type="ECO:0000313" key="4">
    <source>
        <dbReference type="Proteomes" id="UP000198919"/>
    </source>
</evidence>
<reference evidence="3" key="2">
    <citation type="submission" date="2016-10" db="EMBL/GenBank/DDBJ databases">
        <authorList>
            <person name="de Groot N.N."/>
        </authorList>
    </citation>
    <scope>NUCLEOTIDE SEQUENCE [LARGE SCALE GENOMIC DNA]</scope>
    <source>
        <strain evidence="3">DSM 17908</strain>
    </source>
</reference>
<evidence type="ECO:0000256" key="1">
    <source>
        <dbReference type="SAM" id="SignalP"/>
    </source>
</evidence>
<feature type="chain" id="PRO_5011727655" evidence="1">
    <location>
        <begin position="26"/>
        <end position="73"/>
    </location>
</feature>